<proteinExistence type="predicted"/>
<accession>A0A5B7EFA3</accession>
<dbReference type="Proteomes" id="UP000324222">
    <property type="component" value="Unassembled WGS sequence"/>
</dbReference>
<evidence type="ECO:0000313" key="1">
    <source>
        <dbReference type="EMBL" id="MPC31663.1"/>
    </source>
</evidence>
<evidence type="ECO:0000313" key="2">
    <source>
        <dbReference type="Proteomes" id="UP000324222"/>
    </source>
</evidence>
<dbReference type="AlphaFoldDB" id="A0A5B7EFA3"/>
<organism evidence="1 2">
    <name type="scientific">Portunus trituberculatus</name>
    <name type="common">Swimming crab</name>
    <name type="synonym">Neptunus trituberculatus</name>
    <dbReference type="NCBI Taxonomy" id="210409"/>
    <lineage>
        <taxon>Eukaryota</taxon>
        <taxon>Metazoa</taxon>
        <taxon>Ecdysozoa</taxon>
        <taxon>Arthropoda</taxon>
        <taxon>Crustacea</taxon>
        <taxon>Multicrustacea</taxon>
        <taxon>Malacostraca</taxon>
        <taxon>Eumalacostraca</taxon>
        <taxon>Eucarida</taxon>
        <taxon>Decapoda</taxon>
        <taxon>Pleocyemata</taxon>
        <taxon>Brachyura</taxon>
        <taxon>Eubrachyura</taxon>
        <taxon>Portunoidea</taxon>
        <taxon>Portunidae</taxon>
        <taxon>Portuninae</taxon>
        <taxon>Portunus</taxon>
    </lineage>
</organism>
<sequence>MEYSTLVSKVQEAPIKHQPHEHACVVLPYRSGRCVADSVRITQAQFFIHSSECHSRGHRASHGLCDTLR</sequence>
<gene>
    <name evidence="1" type="ORF">E2C01_024959</name>
</gene>
<reference evidence="1 2" key="1">
    <citation type="submission" date="2019-05" db="EMBL/GenBank/DDBJ databases">
        <title>Another draft genome of Portunus trituberculatus and its Hox gene families provides insights of decapod evolution.</title>
        <authorList>
            <person name="Jeong J.-H."/>
            <person name="Song I."/>
            <person name="Kim S."/>
            <person name="Choi T."/>
            <person name="Kim D."/>
            <person name="Ryu S."/>
            <person name="Kim W."/>
        </authorList>
    </citation>
    <scope>NUCLEOTIDE SEQUENCE [LARGE SCALE GENOMIC DNA]</scope>
    <source>
        <tissue evidence="1">Muscle</tissue>
    </source>
</reference>
<comment type="caution">
    <text evidence="1">The sequence shown here is derived from an EMBL/GenBank/DDBJ whole genome shotgun (WGS) entry which is preliminary data.</text>
</comment>
<keyword evidence="2" id="KW-1185">Reference proteome</keyword>
<dbReference type="EMBL" id="VSRR010002482">
    <property type="protein sequence ID" value="MPC31663.1"/>
    <property type="molecule type" value="Genomic_DNA"/>
</dbReference>
<protein>
    <submittedName>
        <fullName evidence="1">Uncharacterized protein</fullName>
    </submittedName>
</protein>
<name>A0A5B7EFA3_PORTR</name>